<sequence length="318" mass="34971">MSPFDWLAAQDEGVVIAVIMAVVIALVLVLPFVVTGTCHYVDRGARVALKSCRSLWRSYRAVADLDVVAMKTVDDRPRRAAPAVASISTQGQLPVYYVTEPQGATEPPRMYRPVETPGIHQAFMPVETPIMQHAFTSIETPIIQPLPRVFIPAEMRDLLGPPPTDDNMSLTSTEEDIDLSMEVEATSSTDEGMSAASTDEGMHTVSTDEDVAPPMEVKFASPVADKSGPYIMLREASPSIHETVADSTEKTSSDEGSPPHTNTTRATTPESEVDRHNRIHEDAKRRSWEAPRPRTPLWRVPLRLHRVSEQSSSSSETD</sequence>
<keyword evidence="2" id="KW-0812">Transmembrane</keyword>
<dbReference type="EMBL" id="KZ680216">
    <property type="protein sequence ID" value="PTB64778.1"/>
    <property type="molecule type" value="Genomic_DNA"/>
</dbReference>
<feature type="compositionally biased region" description="Polar residues" evidence="1">
    <location>
        <begin position="259"/>
        <end position="270"/>
    </location>
</feature>
<keyword evidence="4" id="KW-1185">Reference proteome</keyword>
<evidence type="ECO:0000256" key="1">
    <source>
        <dbReference type="SAM" id="MobiDB-lite"/>
    </source>
</evidence>
<organism evidence="3 4">
    <name type="scientific">Trichoderma citrinoviride</name>
    <dbReference type="NCBI Taxonomy" id="58853"/>
    <lineage>
        <taxon>Eukaryota</taxon>
        <taxon>Fungi</taxon>
        <taxon>Dikarya</taxon>
        <taxon>Ascomycota</taxon>
        <taxon>Pezizomycotina</taxon>
        <taxon>Sordariomycetes</taxon>
        <taxon>Hypocreomycetidae</taxon>
        <taxon>Hypocreales</taxon>
        <taxon>Hypocreaceae</taxon>
        <taxon>Trichoderma</taxon>
    </lineage>
</organism>
<dbReference type="GeneID" id="36601656"/>
<evidence type="ECO:0000256" key="2">
    <source>
        <dbReference type="SAM" id="Phobius"/>
    </source>
</evidence>
<dbReference type="OrthoDB" id="10509593at2759"/>
<keyword evidence="2" id="KW-1133">Transmembrane helix</keyword>
<feature type="compositionally biased region" description="Polar residues" evidence="1">
    <location>
        <begin position="185"/>
        <end position="197"/>
    </location>
</feature>
<keyword evidence="2" id="KW-0472">Membrane</keyword>
<gene>
    <name evidence="3" type="ORF">BBK36DRAFT_1142711</name>
</gene>
<feature type="compositionally biased region" description="Basic and acidic residues" evidence="1">
    <location>
        <begin position="243"/>
        <end position="253"/>
    </location>
</feature>
<feature type="region of interest" description="Disordered" evidence="1">
    <location>
        <begin position="157"/>
        <end position="210"/>
    </location>
</feature>
<evidence type="ECO:0000313" key="4">
    <source>
        <dbReference type="Proteomes" id="UP000241546"/>
    </source>
</evidence>
<dbReference type="RefSeq" id="XP_024748098.1">
    <property type="nucleotide sequence ID" value="XM_024893538.1"/>
</dbReference>
<evidence type="ECO:0000313" key="3">
    <source>
        <dbReference type="EMBL" id="PTB64778.1"/>
    </source>
</evidence>
<proteinExistence type="predicted"/>
<dbReference type="AlphaFoldDB" id="A0A2T4B675"/>
<accession>A0A2T4B675</accession>
<evidence type="ECO:0008006" key="5">
    <source>
        <dbReference type="Google" id="ProtNLM"/>
    </source>
</evidence>
<feature type="compositionally biased region" description="Low complexity" evidence="1">
    <location>
        <begin position="309"/>
        <end position="318"/>
    </location>
</feature>
<feature type="compositionally biased region" description="Basic and acidic residues" evidence="1">
    <location>
        <begin position="272"/>
        <end position="292"/>
    </location>
</feature>
<dbReference type="Proteomes" id="UP000241546">
    <property type="component" value="Unassembled WGS sequence"/>
</dbReference>
<feature type="transmembrane region" description="Helical" evidence="2">
    <location>
        <begin position="14"/>
        <end position="41"/>
    </location>
</feature>
<protein>
    <recommendedName>
        <fullName evidence="5">Transmembrane protein</fullName>
    </recommendedName>
</protein>
<feature type="region of interest" description="Disordered" evidence="1">
    <location>
        <begin position="241"/>
        <end position="318"/>
    </location>
</feature>
<name>A0A2T4B675_9HYPO</name>
<reference evidence="4" key="1">
    <citation type="submission" date="2016-07" db="EMBL/GenBank/DDBJ databases">
        <title>Multiple horizontal gene transfer events from other fungi enriched the ability of initially mycotrophic Trichoderma (Ascomycota) to feed on dead plant biomass.</title>
        <authorList>
            <consortium name="DOE Joint Genome Institute"/>
            <person name="Atanasova L."/>
            <person name="Chenthamara K."/>
            <person name="Zhang J."/>
            <person name="Grujic M."/>
            <person name="Henrissat B."/>
            <person name="Kuo A."/>
            <person name="Aerts A."/>
            <person name="Salamov A."/>
            <person name="Lipzen A."/>
            <person name="Labutti K."/>
            <person name="Barry K."/>
            <person name="Miao Y."/>
            <person name="Rahimi M.J."/>
            <person name="Shen Q."/>
            <person name="Grigoriev I.V."/>
            <person name="Kubicek C.P."/>
            <person name="Druzhinina I.S."/>
        </authorList>
    </citation>
    <scope>NUCLEOTIDE SEQUENCE [LARGE SCALE GENOMIC DNA]</scope>
    <source>
        <strain evidence="4">TUCIM 6016</strain>
    </source>
</reference>